<proteinExistence type="predicted"/>
<keyword evidence="3" id="KW-1185">Reference proteome</keyword>
<protein>
    <submittedName>
        <fullName evidence="2">Uncharacterized protein</fullName>
    </submittedName>
</protein>
<feature type="region of interest" description="Disordered" evidence="1">
    <location>
        <begin position="162"/>
        <end position="204"/>
    </location>
</feature>
<dbReference type="EMBL" id="JROU02001397">
    <property type="protein sequence ID" value="OEH76606.1"/>
    <property type="molecule type" value="Genomic_DNA"/>
</dbReference>
<name>A0A1D3CZH3_9EIME</name>
<reference evidence="2 3" key="1">
    <citation type="journal article" date="2016" name="BMC Genomics">
        <title>Comparative genomics reveals Cyclospora cayetanensis possesses coccidia-like metabolism and invasion components but unique surface antigens.</title>
        <authorList>
            <person name="Liu S."/>
            <person name="Wang L."/>
            <person name="Zheng H."/>
            <person name="Xu Z."/>
            <person name="Roellig D.M."/>
            <person name="Li N."/>
            <person name="Frace M.A."/>
            <person name="Tang K."/>
            <person name="Arrowood M.J."/>
            <person name="Moss D.M."/>
            <person name="Zhang L."/>
            <person name="Feng Y."/>
            <person name="Xiao L."/>
        </authorList>
    </citation>
    <scope>NUCLEOTIDE SEQUENCE [LARGE SCALE GENOMIC DNA]</scope>
    <source>
        <strain evidence="2 3">CHN_HEN01</strain>
    </source>
</reference>
<dbReference type="Proteomes" id="UP000095192">
    <property type="component" value="Unassembled WGS sequence"/>
</dbReference>
<evidence type="ECO:0000313" key="2">
    <source>
        <dbReference type="EMBL" id="OEH76606.1"/>
    </source>
</evidence>
<comment type="caution">
    <text evidence="2">The sequence shown here is derived from an EMBL/GenBank/DDBJ whole genome shotgun (WGS) entry which is preliminary data.</text>
</comment>
<organism evidence="2 3">
    <name type="scientific">Cyclospora cayetanensis</name>
    <dbReference type="NCBI Taxonomy" id="88456"/>
    <lineage>
        <taxon>Eukaryota</taxon>
        <taxon>Sar</taxon>
        <taxon>Alveolata</taxon>
        <taxon>Apicomplexa</taxon>
        <taxon>Conoidasida</taxon>
        <taxon>Coccidia</taxon>
        <taxon>Eucoccidiorida</taxon>
        <taxon>Eimeriorina</taxon>
        <taxon>Eimeriidae</taxon>
        <taxon>Cyclospora</taxon>
    </lineage>
</organism>
<dbReference type="InParanoid" id="A0A1D3CZH3"/>
<dbReference type="VEuPathDB" id="ToxoDB:cyc_02839"/>
<dbReference type="AlphaFoldDB" id="A0A1D3CZH3"/>
<evidence type="ECO:0000313" key="3">
    <source>
        <dbReference type="Proteomes" id="UP000095192"/>
    </source>
</evidence>
<gene>
    <name evidence="2" type="ORF">cyc_02839</name>
</gene>
<evidence type="ECO:0000256" key="1">
    <source>
        <dbReference type="SAM" id="MobiDB-lite"/>
    </source>
</evidence>
<sequence length="268" mass="28345">MGCGVSHPAELLAHNNFPLISPLGVDPPSFEANGRAEKPIYDFTAQKDSKKARAIQPIHPSNAPLVHEPVLSSRPPPFICCKRGSFKTQQPIFCVMAYHKQAGAVGSPQRPDFLSSADGSALARPAGLYASSGGGGPTGGYFAPRGSPTGPIAASLRTTEIPSERPRGGAAVQPTVATGPPRVSSCIPSGSAVNGLPRTGTNHRELTRPLRGGDRFLPEFPFTDKPSFLRRLLVFLIIACVSPSLLQEDPFPPLVQILDKQAAAEKSR</sequence>
<accession>A0A1D3CZH3</accession>